<feature type="signal peptide" evidence="3">
    <location>
        <begin position="1"/>
        <end position="23"/>
    </location>
</feature>
<keyword evidence="2" id="KW-0812">Transmembrane</keyword>
<dbReference type="InterPro" id="IPR018702">
    <property type="entry name" value="DUF2207"/>
</dbReference>
<feature type="domain" description="Predicted membrane protein YciQ-like C-terminal" evidence="5">
    <location>
        <begin position="299"/>
        <end position="545"/>
    </location>
</feature>
<reference evidence="6 7" key="1">
    <citation type="submission" date="2023-04" db="EMBL/GenBank/DDBJ databases">
        <title>Genome Encyclopedia of Bacteria and Archaea VI: Functional Genomics of Type Strains.</title>
        <authorList>
            <person name="Whitman W."/>
        </authorList>
    </citation>
    <scope>NUCLEOTIDE SEQUENCE [LARGE SCALE GENOMIC DNA]</scope>
    <source>
        <strain evidence="6 7">SG_E_30_P1</strain>
    </source>
</reference>
<sequence>MAAVKAITRAAVALVLMSTTVLAAAPVSVQAASTTLSAVAGVDDFTFESLSVDYYLDVDENGRSTLRTVEEFVAVFPEYDQNRGMRRAIPSRYLGAPTDVDVLSVTNENGDPRPFEVETDDDGFVLVTSAARDYVHGAQTYVFTYTQRNVTRYFENTDADEFYWDTNGTGWAQPFGSVTARVHVPQALADSLTGDAACYYGFEGSTNTCDLQTASEPDGVVLTSSVSGLGAYQNMTLSVGFEPGTFVPRDDSYFGSYLGWLQLVSLLGVAFALVLAIVLRSTTLADAPGRPTIIAEYTPPREAGIMTSAVILGKTRKAVAAMLVDMAVRGHIRIVESPAQGWFARGNDYLLELLDPTGLDESERDLATALFGWELAPGTGYLMSKSDTVLSQRVRALVQMGTARASQQDYRSPSRAIVAALPIVLVIGATVATFLCGVFMVDNAIGGPWPLILVAPAVVAVFVVFGLVVRVPLTAKGSELRDHLKGLQLYIRLAEADRLRMLQSPTGAERETVSTTDPRQVLDLYEKLLPYAVLFSLEREWAQELSRYYTEENPHWYSGTSTFNAAVFASSIGSMASSVSSSYSGSSSSSSSGGSGGGGSSGGGGGGGGGGGV</sequence>
<dbReference type="EMBL" id="JARXVQ010000001">
    <property type="protein sequence ID" value="MDH6180618.1"/>
    <property type="molecule type" value="Genomic_DNA"/>
</dbReference>
<keyword evidence="7" id="KW-1185">Reference proteome</keyword>
<evidence type="ECO:0000256" key="2">
    <source>
        <dbReference type="SAM" id="Phobius"/>
    </source>
</evidence>
<feature type="domain" description="DUF2207" evidence="4">
    <location>
        <begin position="51"/>
        <end position="241"/>
    </location>
</feature>
<feature type="compositionally biased region" description="Gly residues" evidence="1">
    <location>
        <begin position="593"/>
        <end position="613"/>
    </location>
</feature>
<feature type="chain" id="PRO_5046076325" evidence="3">
    <location>
        <begin position="24"/>
        <end position="613"/>
    </location>
</feature>
<feature type="transmembrane region" description="Helical" evidence="2">
    <location>
        <begin position="447"/>
        <end position="469"/>
    </location>
</feature>
<accession>A0ABT6KKT2</accession>
<feature type="transmembrane region" description="Helical" evidence="2">
    <location>
        <begin position="416"/>
        <end position="441"/>
    </location>
</feature>
<evidence type="ECO:0000259" key="5">
    <source>
        <dbReference type="Pfam" id="PF20990"/>
    </source>
</evidence>
<keyword evidence="2" id="KW-0472">Membrane</keyword>
<feature type="compositionally biased region" description="Low complexity" evidence="1">
    <location>
        <begin position="583"/>
        <end position="592"/>
    </location>
</feature>
<gene>
    <name evidence="6" type="ORF">M2152_000800</name>
</gene>
<evidence type="ECO:0000256" key="3">
    <source>
        <dbReference type="SAM" id="SignalP"/>
    </source>
</evidence>
<dbReference type="Pfam" id="PF09972">
    <property type="entry name" value="DUF2207"/>
    <property type="match status" value="1"/>
</dbReference>
<protein>
    <submittedName>
        <fullName evidence="6">Membrane protein YgcG</fullName>
    </submittedName>
</protein>
<evidence type="ECO:0000313" key="6">
    <source>
        <dbReference type="EMBL" id="MDH6180618.1"/>
    </source>
</evidence>
<dbReference type="Pfam" id="PF20990">
    <property type="entry name" value="DUF2207_C"/>
    <property type="match status" value="1"/>
</dbReference>
<feature type="region of interest" description="Disordered" evidence="1">
    <location>
        <begin position="583"/>
        <end position="613"/>
    </location>
</feature>
<keyword evidence="3" id="KW-0732">Signal</keyword>
<dbReference type="Proteomes" id="UP001160142">
    <property type="component" value="Unassembled WGS sequence"/>
</dbReference>
<proteinExistence type="predicted"/>
<evidence type="ECO:0000313" key="7">
    <source>
        <dbReference type="Proteomes" id="UP001160142"/>
    </source>
</evidence>
<organism evidence="6 7">
    <name type="scientific">Antiquaquibacter oligotrophicus</name>
    <dbReference type="NCBI Taxonomy" id="2880260"/>
    <lineage>
        <taxon>Bacteria</taxon>
        <taxon>Bacillati</taxon>
        <taxon>Actinomycetota</taxon>
        <taxon>Actinomycetes</taxon>
        <taxon>Micrococcales</taxon>
        <taxon>Microbacteriaceae</taxon>
        <taxon>Antiquaquibacter</taxon>
    </lineage>
</organism>
<feature type="transmembrane region" description="Helical" evidence="2">
    <location>
        <begin position="257"/>
        <end position="279"/>
    </location>
</feature>
<dbReference type="InterPro" id="IPR048389">
    <property type="entry name" value="YciQ-like_C"/>
</dbReference>
<evidence type="ECO:0000259" key="4">
    <source>
        <dbReference type="Pfam" id="PF09972"/>
    </source>
</evidence>
<keyword evidence="2" id="KW-1133">Transmembrane helix</keyword>
<name>A0ABT6KKT2_9MICO</name>
<comment type="caution">
    <text evidence="6">The sequence shown here is derived from an EMBL/GenBank/DDBJ whole genome shotgun (WGS) entry which is preliminary data.</text>
</comment>
<evidence type="ECO:0000256" key="1">
    <source>
        <dbReference type="SAM" id="MobiDB-lite"/>
    </source>
</evidence>